<comment type="domain">
    <text evidence="8">The N-terminal domain determines nucleotide recognition and specific binding, while the C-terminal domain determines the specific binding to the target protein.</text>
</comment>
<accession>A0A7X3IQS5</accession>
<comment type="caution">
    <text evidence="10">The sequence shown here is derived from an EMBL/GenBank/DDBJ whole genome shotgun (WGS) entry which is preliminary data.</text>
</comment>
<dbReference type="PANTHER" id="PTHR19136:SF81">
    <property type="entry name" value="MOLYBDENUM COFACTOR GUANYLYLTRANSFERASE"/>
    <property type="match status" value="1"/>
</dbReference>
<dbReference type="InterPro" id="IPR013482">
    <property type="entry name" value="Molybde_CF_guanTrfase"/>
</dbReference>
<feature type="binding site" evidence="8">
    <location>
        <position position="67"/>
    </location>
    <ligand>
        <name>GTP</name>
        <dbReference type="ChEBI" id="CHEBI:37565"/>
    </ligand>
</feature>
<evidence type="ECO:0000259" key="9">
    <source>
        <dbReference type="Pfam" id="PF12804"/>
    </source>
</evidence>
<dbReference type="EC" id="2.7.7.77" evidence="8"/>
<evidence type="ECO:0000256" key="1">
    <source>
        <dbReference type="ARBA" id="ARBA00022490"/>
    </source>
</evidence>
<evidence type="ECO:0000256" key="6">
    <source>
        <dbReference type="ARBA" id="ARBA00023134"/>
    </source>
</evidence>
<reference evidence="10 11" key="1">
    <citation type="submission" date="2019-12" db="EMBL/GenBank/DDBJ databases">
        <title>Paenibacillus sp. nov., an endophytic bacterium isolated from the stem of Dendrobium.</title>
        <authorList>
            <person name="Zhao R."/>
        </authorList>
    </citation>
    <scope>NUCLEOTIDE SEQUENCE [LARGE SCALE GENOMIC DNA]</scope>
    <source>
        <strain evidence="10 11">HJL G12</strain>
    </source>
</reference>
<dbReference type="RefSeq" id="WP_160500106.1">
    <property type="nucleotide sequence ID" value="NZ_WUBI01000004.1"/>
</dbReference>
<keyword evidence="6 8" id="KW-0342">GTP-binding</keyword>
<organism evidence="10 11">
    <name type="scientific">Paenibacillus dendrobii</name>
    <dbReference type="NCBI Taxonomy" id="2691084"/>
    <lineage>
        <taxon>Bacteria</taxon>
        <taxon>Bacillati</taxon>
        <taxon>Bacillota</taxon>
        <taxon>Bacilli</taxon>
        <taxon>Bacillales</taxon>
        <taxon>Paenibacillaceae</taxon>
        <taxon>Paenibacillus</taxon>
    </lineage>
</organism>
<dbReference type="CDD" id="cd02503">
    <property type="entry name" value="MobA"/>
    <property type="match status" value="1"/>
</dbReference>
<dbReference type="Pfam" id="PF12804">
    <property type="entry name" value="NTP_transf_3"/>
    <property type="match status" value="1"/>
</dbReference>
<evidence type="ECO:0000256" key="2">
    <source>
        <dbReference type="ARBA" id="ARBA00022679"/>
    </source>
</evidence>
<comment type="similarity">
    <text evidence="8">Belongs to the MobA family.</text>
</comment>
<keyword evidence="4 8" id="KW-0547">Nucleotide-binding</keyword>
<dbReference type="GO" id="GO:0061603">
    <property type="term" value="F:molybdenum cofactor guanylyltransferase activity"/>
    <property type="evidence" value="ECO:0007669"/>
    <property type="project" value="UniProtKB-EC"/>
</dbReference>
<sequence>MGIEITGVVLAGGQSSRMGRNKALLTVGREKVIDTIISAMSEVAQDILISANDLNAYRELGKKIIEDQFPGQGPLSGIHAALQAANTPWIMVAACDMPFVSSDLFRFLVKTVAEVQISDTGESNCQAMIPIGDGRVQPLLGAYHISSLPALEESLKSGKLRMTDWLAQLRVQYITEEVLLHETGMEASRAFFNMNNPEDYTLAVQRQAKEEGELS</sequence>
<dbReference type="InterPro" id="IPR025877">
    <property type="entry name" value="MobA-like_NTP_Trfase"/>
</dbReference>
<evidence type="ECO:0000256" key="8">
    <source>
        <dbReference type="HAMAP-Rule" id="MF_00316"/>
    </source>
</evidence>
<keyword evidence="5 8" id="KW-0460">Magnesium</keyword>
<protein>
    <recommendedName>
        <fullName evidence="8">Probable molybdenum cofactor guanylyltransferase</fullName>
        <shortName evidence="8">MoCo guanylyltransferase</shortName>
        <ecNumber evidence="8">2.7.7.77</ecNumber>
    </recommendedName>
    <alternativeName>
        <fullName evidence="8">GTP:molybdopterin guanylyltransferase</fullName>
    </alternativeName>
    <alternativeName>
        <fullName evidence="8">Mo-MPT guanylyltransferase</fullName>
    </alternativeName>
    <alternativeName>
        <fullName evidence="8">Molybdopterin guanylyltransferase</fullName>
    </alternativeName>
    <alternativeName>
        <fullName evidence="8">Molybdopterin-guanine dinucleotide synthase</fullName>
        <shortName evidence="8">MGD synthase</shortName>
    </alternativeName>
</protein>
<feature type="binding site" evidence="8">
    <location>
        <position position="22"/>
    </location>
    <ligand>
        <name>GTP</name>
        <dbReference type="ChEBI" id="CHEBI:37565"/>
    </ligand>
</feature>
<dbReference type="EMBL" id="WUBI01000004">
    <property type="protein sequence ID" value="MWV46532.1"/>
    <property type="molecule type" value="Genomic_DNA"/>
</dbReference>
<evidence type="ECO:0000256" key="5">
    <source>
        <dbReference type="ARBA" id="ARBA00022842"/>
    </source>
</evidence>
<dbReference type="GO" id="GO:0005525">
    <property type="term" value="F:GTP binding"/>
    <property type="evidence" value="ECO:0007669"/>
    <property type="project" value="UniProtKB-UniRule"/>
</dbReference>
<comment type="function">
    <text evidence="8">Transfers a GMP moiety from GTP to Mo-molybdopterin (Mo-MPT) cofactor (Moco or molybdenum cofactor) to form Mo-molybdopterin guanine dinucleotide (Mo-MGD) cofactor.</text>
</comment>
<comment type="catalytic activity">
    <reaction evidence="8">
        <text>Mo-molybdopterin + GTP + H(+) = Mo-molybdopterin guanine dinucleotide + diphosphate</text>
        <dbReference type="Rhea" id="RHEA:34243"/>
        <dbReference type="ChEBI" id="CHEBI:15378"/>
        <dbReference type="ChEBI" id="CHEBI:33019"/>
        <dbReference type="ChEBI" id="CHEBI:37565"/>
        <dbReference type="ChEBI" id="CHEBI:71302"/>
        <dbReference type="ChEBI" id="CHEBI:71310"/>
        <dbReference type="EC" id="2.7.7.77"/>
    </reaction>
</comment>
<dbReference type="InterPro" id="IPR029044">
    <property type="entry name" value="Nucleotide-diphossugar_trans"/>
</dbReference>
<keyword evidence="3 8" id="KW-0479">Metal-binding</keyword>
<keyword evidence="2 8" id="KW-0808">Transferase</keyword>
<evidence type="ECO:0000256" key="4">
    <source>
        <dbReference type="ARBA" id="ARBA00022741"/>
    </source>
</evidence>
<dbReference type="GO" id="GO:0046872">
    <property type="term" value="F:metal ion binding"/>
    <property type="evidence" value="ECO:0007669"/>
    <property type="project" value="UniProtKB-KW"/>
</dbReference>
<comment type="subcellular location">
    <subcellularLocation>
        <location evidence="8">Cytoplasm</location>
    </subcellularLocation>
</comment>
<feature type="domain" description="MobA-like NTP transferase" evidence="9">
    <location>
        <begin position="7"/>
        <end position="161"/>
    </location>
</feature>
<dbReference type="AlphaFoldDB" id="A0A7X3IQS5"/>
<gene>
    <name evidence="8" type="primary">mobA</name>
    <name evidence="10" type="ORF">GRF59_23275</name>
</gene>
<name>A0A7X3IQS5_9BACL</name>
<evidence type="ECO:0000313" key="11">
    <source>
        <dbReference type="Proteomes" id="UP000460318"/>
    </source>
</evidence>
<keyword evidence="7 8" id="KW-0501">Molybdenum cofactor biosynthesis</keyword>
<dbReference type="Proteomes" id="UP000460318">
    <property type="component" value="Unassembled WGS sequence"/>
</dbReference>
<keyword evidence="11" id="KW-1185">Reference proteome</keyword>
<dbReference type="GO" id="GO:0005737">
    <property type="term" value="C:cytoplasm"/>
    <property type="evidence" value="ECO:0007669"/>
    <property type="project" value="UniProtKB-SubCell"/>
</dbReference>
<feature type="binding site" evidence="8">
    <location>
        <begin position="10"/>
        <end position="12"/>
    </location>
    <ligand>
        <name>GTP</name>
        <dbReference type="ChEBI" id="CHEBI:37565"/>
    </ligand>
</feature>
<dbReference type="PANTHER" id="PTHR19136">
    <property type="entry name" value="MOLYBDENUM COFACTOR GUANYLYLTRANSFERASE"/>
    <property type="match status" value="1"/>
</dbReference>
<dbReference type="HAMAP" id="MF_00316">
    <property type="entry name" value="MobA"/>
    <property type="match status" value="1"/>
</dbReference>
<dbReference type="GO" id="GO:0006777">
    <property type="term" value="P:Mo-molybdopterin cofactor biosynthetic process"/>
    <property type="evidence" value="ECO:0007669"/>
    <property type="project" value="UniProtKB-KW"/>
</dbReference>
<feature type="binding site" evidence="8">
    <location>
        <position position="96"/>
    </location>
    <ligand>
        <name>Mg(2+)</name>
        <dbReference type="ChEBI" id="CHEBI:18420"/>
    </ligand>
</feature>
<evidence type="ECO:0000256" key="3">
    <source>
        <dbReference type="ARBA" id="ARBA00022723"/>
    </source>
</evidence>
<comment type="cofactor">
    <cofactor evidence="8">
        <name>Mg(2+)</name>
        <dbReference type="ChEBI" id="CHEBI:18420"/>
    </cofactor>
</comment>
<feature type="binding site" evidence="8">
    <location>
        <position position="96"/>
    </location>
    <ligand>
        <name>GTP</name>
        <dbReference type="ChEBI" id="CHEBI:37565"/>
    </ligand>
</feature>
<proteinExistence type="inferred from homology"/>
<evidence type="ECO:0000256" key="7">
    <source>
        <dbReference type="ARBA" id="ARBA00023150"/>
    </source>
</evidence>
<dbReference type="Gene3D" id="3.90.550.10">
    <property type="entry name" value="Spore Coat Polysaccharide Biosynthesis Protein SpsA, Chain A"/>
    <property type="match status" value="1"/>
</dbReference>
<evidence type="ECO:0000313" key="10">
    <source>
        <dbReference type="EMBL" id="MWV46532.1"/>
    </source>
</evidence>
<keyword evidence="1 8" id="KW-0963">Cytoplasm</keyword>
<dbReference type="SUPFAM" id="SSF53448">
    <property type="entry name" value="Nucleotide-diphospho-sugar transferases"/>
    <property type="match status" value="1"/>
</dbReference>
<comment type="caution">
    <text evidence="8">Lacks conserved residue(s) required for the propagation of feature annotation.</text>
</comment>